<keyword evidence="5" id="KW-1185">Reference proteome</keyword>
<dbReference type="EMBL" id="FWFK01000003">
    <property type="protein sequence ID" value="SLN39065.1"/>
    <property type="molecule type" value="Genomic_DNA"/>
</dbReference>
<dbReference type="OrthoDB" id="9799672at2"/>
<dbReference type="CDD" id="cd02440">
    <property type="entry name" value="AdoMet_MTases"/>
    <property type="match status" value="1"/>
</dbReference>
<dbReference type="GO" id="GO:0032259">
    <property type="term" value="P:methylation"/>
    <property type="evidence" value="ECO:0007669"/>
    <property type="project" value="UniProtKB-KW"/>
</dbReference>
<dbReference type="AlphaFoldDB" id="A0A1X6Z3H0"/>
<name>A0A1X6Z3H0_9RHOB</name>
<evidence type="ECO:0000313" key="4">
    <source>
        <dbReference type="EMBL" id="SLN39065.1"/>
    </source>
</evidence>
<dbReference type="PROSITE" id="PS51682">
    <property type="entry name" value="SAM_OMT_I"/>
    <property type="match status" value="1"/>
</dbReference>
<accession>A0A1X6Z3H0</accession>
<organism evidence="4 5">
    <name type="scientific">Roseivivax jejudonensis</name>
    <dbReference type="NCBI Taxonomy" id="1529041"/>
    <lineage>
        <taxon>Bacteria</taxon>
        <taxon>Pseudomonadati</taxon>
        <taxon>Pseudomonadota</taxon>
        <taxon>Alphaproteobacteria</taxon>
        <taxon>Rhodobacterales</taxon>
        <taxon>Roseobacteraceae</taxon>
        <taxon>Roseivivax</taxon>
    </lineage>
</organism>
<keyword evidence="3" id="KW-0949">S-adenosyl-L-methionine</keyword>
<sequence length="210" mass="22554">MRLTDPRLAAILEREHAAAAAQRAVPHAAREAGRTDFRVSDRQRTSYLSIGRDQGRWLHGLVRATGARTIVEFGTSFGISALYLASAARATGGTFTGTEYHAEKAESARATLAEAGLAEADIRHGDARETLADLSGPIDLLFLDGAKDLYRPMLDLLAPGLADHAVVVADNIAPDRPEIANFLAAINVPEEWTTSILEFEKGGMSFSVRA</sequence>
<dbReference type="RefSeq" id="WP_085791548.1">
    <property type="nucleotide sequence ID" value="NZ_FWFK01000003.1"/>
</dbReference>
<keyword evidence="2 4" id="KW-0808">Transferase</keyword>
<dbReference type="Gene3D" id="3.40.50.150">
    <property type="entry name" value="Vaccinia Virus protein VP39"/>
    <property type="match status" value="1"/>
</dbReference>
<gene>
    <name evidence="4" type="ORF">ROJ8625_01822</name>
</gene>
<dbReference type="SUPFAM" id="SSF53335">
    <property type="entry name" value="S-adenosyl-L-methionine-dependent methyltransferases"/>
    <property type="match status" value="1"/>
</dbReference>
<keyword evidence="1 4" id="KW-0489">Methyltransferase</keyword>
<evidence type="ECO:0000256" key="1">
    <source>
        <dbReference type="ARBA" id="ARBA00022603"/>
    </source>
</evidence>
<dbReference type="PANTHER" id="PTHR43167:SF1">
    <property type="entry name" value="PUTATIVE (AFU_ORTHOLOGUE AFUA_6G01830)-RELATED"/>
    <property type="match status" value="1"/>
</dbReference>
<dbReference type="Proteomes" id="UP000193570">
    <property type="component" value="Unassembled WGS sequence"/>
</dbReference>
<proteinExistence type="predicted"/>
<evidence type="ECO:0000256" key="2">
    <source>
        <dbReference type="ARBA" id="ARBA00022679"/>
    </source>
</evidence>
<evidence type="ECO:0000256" key="3">
    <source>
        <dbReference type="ARBA" id="ARBA00022691"/>
    </source>
</evidence>
<dbReference type="PANTHER" id="PTHR43167">
    <property type="entry name" value="PUTATIVE (AFU_ORTHOLOGUE AFUA_6G01830)-RELATED"/>
    <property type="match status" value="1"/>
</dbReference>
<reference evidence="4 5" key="1">
    <citation type="submission" date="2017-03" db="EMBL/GenBank/DDBJ databases">
        <authorList>
            <person name="Afonso C.L."/>
            <person name="Miller P.J."/>
            <person name="Scott M.A."/>
            <person name="Spackman E."/>
            <person name="Goraichik I."/>
            <person name="Dimitrov K.M."/>
            <person name="Suarez D.L."/>
            <person name="Swayne D.E."/>
        </authorList>
    </citation>
    <scope>NUCLEOTIDE SEQUENCE [LARGE SCALE GENOMIC DNA]</scope>
    <source>
        <strain evidence="4 5">CECT 8625</strain>
    </source>
</reference>
<dbReference type="GO" id="GO:0008171">
    <property type="term" value="F:O-methyltransferase activity"/>
    <property type="evidence" value="ECO:0007669"/>
    <property type="project" value="InterPro"/>
</dbReference>
<dbReference type="EC" id="2.1.1.-" evidence="4"/>
<dbReference type="InterPro" id="IPR029063">
    <property type="entry name" value="SAM-dependent_MTases_sf"/>
</dbReference>
<protein>
    <submittedName>
        <fullName evidence="4">Putative O-methyltransferase/MSMEI_4947</fullName>
        <ecNumber evidence="4">2.1.1.-</ecNumber>
    </submittedName>
</protein>
<dbReference type="InterPro" id="IPR002935">
    <property type="entry name" value="SAM_O-MeTrfase"/>
</dbReference>
<dbReference type="Pfam" id="PF13578">
    <property type="entry name" value="Methyltransf_24"/>
    <property type="match status" value="1"/>
</dbReference>
<evidence type="ECO:0000313" key="5">
    <source>
        <dbReference type="Proteomes" id="UP000193570"/>
    </source>
</evidence>